<gene>
    <name evidence="1" type="ORF">CRH09_35925</name>
</gene>
<protein>
    <submittedName>
        <fullName evidence="1">Uncharacterized protein</fullName>
    </submittedName>
</protein>
<dbReference type="Proteomes" id="UP000221961">
    <property type="component" value="Chromosome"/>
</dbReference>
<evidence type="ECO:0000313" key="2">
    <source>
        <dbReference type="Proteomes" id="UP000221961"/>
    </source>
</evidence>
<reference evidence="1 2" key="1">
    <citation type="submission" date="2017-10" db="EMBL/GenBank/DDBJ databases">
        <title>Comparative genomics between pathogenic Norcardia.</title>
        <authorList>
            <person name="Zeng L."/>
        </authorList>
    </citation>
    <scope>NUCLEOTIDE SEQUENCE [LARGE SCALE GENOMIC DNA]</scope>
    <source>
        <strain evidence="1 2">NC_YFY_NT001</strain>
    </source>
</reference>
<sequence length="79" mass="8576">MITRAQAVAAVPAVAGVRVVGTYDAGDYWMVSRTAAEAGLDMDLPVYFVHKDTGDLRQALMPRDLEMLDLIDESSFEAA</sequence>
<dbReference type="AlphaFoldDB" id="A0A291RU68"/>
<name>A0A291RU68_9NOCA</name>
<proteinExistence type="predicted"/>
<accession>A0A291RU68</accession>
<evidence type="ECO:0000313" key="1">
    <source>
        <dbReference type="EMBL" id="ATL70774.1"/>
    </source>
</evidence>
<dbReference type="RefSeq" id="WP_098697719.1">
    <property type="nucleotide sequence ID" value="NZ_CP023778.1"/>
</dbReference>
<dbReference type="EMBL" id="CP023778">
    <property type="protein sequence ID" value="ATL70774.1"/>
    <property type="molecule type" value="Genomic_DNA"/>
</dbReference>
<dbReference type="GeneID" id="88362641"/>
<dbReference type="KEGG" id="ntp:CRH09_35925"/>
<organism evidence="1 2">
    <name type="scientific">Nocardia terpenica</name>
    <dbReference type="NCBI Taxonomy" id="455432"/>
    <lineage>
        <taxon>Bacteria</taxon>
        <taxon>Bacillati</taxon>
        <taxon>Actinomycetota</taxon>
        <taxon>Actinomycetes</taxon>
        <taxon>Mycobacteriales</taxon>
        <taxon>Nocardiaceae</taxon>
        <taxon>Nocardia</taxon>
    </lineage>
</organism>